<proteinExistence type="predicted"/>
<dbReference type="EMBL" id="UYRU01065216">
    <property type="protein sequence ID" value="VDN16257.1"/>
    <property type="molecule type" value="Genomic_DNA"/>
</dbReference>
<dbReference type="Proteomes" id="UP000281553">
    <property type="component" value="Unassembled WGS sequence"/>
</dbReference>
<reference evidence="1 2" key="1">
    <citation type="submission" date="2018-11" db="EMBL/GenBank/DDBJ databases">
        <authorList>
            <consortium name="Pathogen Informatics"/>
        </authorList>
    </citation>
    <scope>NUCLEOTIDE SEQUENCE [LARGE SCALE GENOMIC DNA]</scope>
</reference>
<dbReference type="OrthoDB" id="6252874at2759"/>
<evidence type="ECO:0008006" key="3">
    <source>
        <dbReference type="Google" id="ProtNLM"/>
    </source>
</evidence>
<keyword evidence="2" id="KW-1185">Reference proteome</keyword>
<sequence>MVLRQYQHRLDPSIPDCGVSPHDCQYLFACSSRPGTQPIPVDLWLKPAEFGFRRAFLIQQWATNKPTLHEKDGVEFASGRRQTDIDYAGDIALLASSFGDLQSAVSRVNEIAMSVGLTKSFSSCIPDQEKAHLGGLMTVNLKKNFKYLGARLLPNGQSKDYIISRIDAVRRVFFLFRKHASI</sequence>
<gene>
    <name evidence="1" type="ORF">DILT_LOCUS12088</name>
</gene>
<organism evidence="1 2">
    <name type="scientific">Dibothriocephalus latus</name>
    <name type="common">Fish tapeworm</name>
    <name type="synonym">Diphyllobothrium latum</name>
    <dbReference type="NCBI Taxonomy" id="60516"/>
    <lineage>
        <taxon>Eukaryota</taxon>
        <taxon>Metazoa</taxon>
        <taxon>Spiralia</taxon>
        <taxon>Lophotrochozoa</taxon>
        <taxon>Platyhelminthes</taxon>
        <taxon>Cestoda</taxon>
        <taxon>Eucestoda</taxon>
        <taxon>Diphyllobothriidea</taxon>
        <taxon>Diphyllobothriidae</taxon>
        <taxon>Dibothriocephalus</taxon>
    </lineage>
</organism>
<evidence type="ECO:0000313" key="1">
    <source>
        <dbReference type="EMBL" id="VDN16257.1"/>
    </source>
</evidence>
<protein>
    <recommendedName>
        <fullName evidence="3">Reverse transcriptase domain-containing protein</fullName>
    </recommendedName>
</protein>
<name>A0A3P7LXD1_DIBLA</name>
<evidence type="ECO:0000313" key="2">
    <source>
        <dbReference type="Proteomes" id="UP000281553"/>
    </source>
</evidence>
<dbReference type="AlphaFoldDB" id="A0A3P7LXD1"/>
<accession>A0A3P7LXD1</accession>